<keyword evidence="4" id="KW-1185">Reference proteome</keyword>
<keyword evidence="2" id="KW-0472">Membrane</keyword>
<comment type="caution">
    <text evidence="3">The sequence shown here is derived from an EMBL/GenBank/DDBJ whole genome shotgun (WGS) entry which is preliminary data.</text>
</comment>
<organism evidence="3 4">
    <name type="scientific">Salvia divinorum</name>
    <name type="common">Maria pastora</name>
    <name type="synonym">Diviner's sage</name>
    <dbReference type="NCBI Taxonomy" id="28513"/>
    <lineage>
        <taxon>Eukaryota</taxon>
        <taxon>Viridiplantae</taxon>
        <taxon>Streptophyta</taxon>
        <taxon>Embryophyta</taxon>
        <taxon>Tracheophyta</taxon>
        <taxon>Spermatophyta</taxon>
        <taxon>Magnoliopsida</taxon>
        <taxon>eudicotyledons</taxon>
        <taxon>Gunneridae</taxon>
        <taxon>Pentapetalae</taxon>
        <taxon>asterids</taxon>
        <taxon>lamiids</taxon>
        <taxon>Lamiales</taxon>
        <taxon>Lamiaceae</taxon>
        <taxon>Nepetoideae</taxon>
        <taxon>Mentheae</taxon>
        <taxon>Salviinae</taxon>
        <taxon>Salvia</taxon>
        <taxon>Salvia subgen. Calosphace</taxon>
    </lineage>
</organism>
<reference evidence="3 4" key="1">
    <citation type="submission" date="2024-06" db="EMBL/GenBank/DDBJ databases">
        <title>A chromosome level genome sequence of Diviner's sage (Salvia divinorum).</title>
        <authorList>
            <person name="Ford S.A."/>
            <person name="Ro D.-K."/>
            <person name="Ness R.W."/>
            <person name="Phillips M.A."/>
        </authorList>
    </citation>
    <scope>NUCLEOTIDE SEQUENCE [LARGE SCALE GENOMIC DNA]</scope>
    <source>
        <strain evidence="3">SAF-2024a</strain>
        <tissue evidence="3">Leaf</tissue>
    </source>
</reference>
<feature type="transmembrane region" description="Helical" evidence="2">
    <location>
        <begin position="35"/>
        <end position="56"/>
    </location>
</feature>
<accession>A0ABD1GHK1</accession>
<dbReference type="Proteomes" id="UP001567538">
    <property type="component" value="Unassembled WGS sequence"/>
</dbReference>
<sequence length="104" mass="11371">MRELSCFTSMSFAPSLSPEMPLLSAKERSDFAVGGKVTMLVLITLLAAFLAVALFFQCIRRRFCSPKQEAPQPEKREPSLAQGEEQEGSSFQLLKQSGGLTVTA</sequence>
<keyword evidence="2" id="KW-0812">Transmembrane</keyword>
<dbReference type="AlphaFoldDB" id="A0ABD1GHK1"/>
<evidence type="ECO:0000256" key="2">
    <source>
        <dbReference type="SAM" id="Phobius"/>
    </source>
</evidence>
<name>A0ABD1GHK1_SALDI</name>
<evidence type="ECO:0000313" key="4">
    <source>
        <dbReference type="Proteomes" id="UP001567538"/>
    </source>
</evidence>
<proteinExistence type="predicted"/>
<feature type="compositionally biased region" description="Polar residues" evidence="1">
    <location>
        <begin position="88"/>
        <end position="104"/>
    </location>
</feature>
<dbReference type="EMBL" id="JBEAFC010000008">
    <property type="protein sequence ID" value="KAL1543597.1"/>
    <property type="molecule type" value="Genomic_DNA"/>
</dbReference>
<evidence type="ECO:0000256" key="1">
    <source>
        <dbReference type="SAM" id="MobiDB-lite"/>
    </source>
</evidence>
<feature type="region of interest" description="Disordered" evidence="1">
    <location>
        <begin position="67"/>
        <end position="104"/>
    </location>
</feature>
<keyword evidence="2" id="KW-1133">Transmembrane helix</keyword>
<gene>
    <name evidence="3" type="ORF">AAHA92_20550</name>
</gene>
<evidence type="ECO:0000313" key="3">
    <source>
        <dbReference type="EMBL" id="KAL1543597.1"/>
    </source>
</evidence>
<protein>
    <submittedName>
        <fullName evidence="3">Uncharacterized protein</fullName>
    </submittedName>
</protein>